<dbReference type="InterPro" id="IPR001466">
    <property type="entry name" value="Beta-lactam-related"/>
</dbReference>
<dbReference type="PANTHER" id="PTHR43283">
    <property type="entry name" value="BETA-LACTAMASE-RELATED"/>
    <property type="match status" value="1"/>
</dbReference>
<dbReference type="RefSeq" id="WP_331928275.1">
    <property type="nucleotide sequence ID" value="NZ_JBEPLU010000001.1"/>
</dbReference>
<accession>A0ABV2EE22</accession>
<dbReference type="Proteomes" id="UP001549110">
    <property type="component" value="Unassembled WGS sequence"/>
</dbReference>
<feature type="domain" description="Beta-lactamase-related" evidence="1">
    <location>
        <begin position="23"/>
        <end position="386"/>
    </location>
</feature>
<dbReference type="PANTHER" id="PTHR43283:SF3">
    <property type="entry name" value="BETA-LACTAMASE FAMILY PROTEIN (AFU_ORTHOLOGUE AFUA_5G07500)"/>
    <property type="match status" value="1"/>
</dbReference>
<proteinExistence type="predicted"/>
<dbReference type="Pfam" id="PF00144">
    <property type="entry name" value="Beta-lactamase"/>
    <property type="match status" value="1"/>
</dbReference>
<comment type="caution">
    <text evidence="2">The sequence shown here is derived from an EMBL/GenBank/DDBJ whole genome shotgun (WGS) entry which is preliminary data.</text>
</comment>
<dbReference type="InterPro" id="IPR012338">
    <property type="entry name" value="Beta-lactam/transpept-like"/>
</dbReference>
<evidence type="ECO:0000313" key="2">
    <source>
        <dbReference type="EMBL" id="MET3525270.1"/>
    </source>
</evidence>
<sequence>MDGDQALGGFTSEGLAAIPAALQPVAEAGDLSGFVTLLWRRGEVAQVNTIGYRDVAAKTPMTRDTLFRIASMTKPITSVAALMLLEEGILKLDDPITKWLPEFEGMQVLRSATGPLEDTVPARRDITVDDLMTHRSGLAYGFTSIGPIAYAHQKALGSPLGPSMTTDAWLAALGSLPLSYQPGERFHYSHATDVLGFLVGRAAGVTYRDFIKQRILEPLGMHDTDFWCPPEKRDRMAKLYRINPETDALQDVSFPHVPEAPEFCSGGGGLISTADDYLRFARMMLAGGELDGVRYLRPETLALMSENRLTPEQREIPFMGIPFWTGQGFGLGVSVITDPEKQAWMGAGSKGSFGWPGAFGTWWQADPSEDMVMIYLIQNSMPLEPEAAAQLATGQRMGGRAALPAFQKLTYAALGRPL</sequence>
<protein>
    <submittedName>
        <fullName evidence="2">CubicO group peptidase (Beta-lactamase class C family)</fullName>
    </submittedName>
</protein>
<dbReference type="SUPFAM" id="SSF56601">
    <property type="entry name" value="beta-lactamase/transpeptidase-like"/>
    <property type="match status" value="1"/>
</dbReference>
<evidence type="ECO:0000313" key="3">
    <source>
        <dbReference type="Proteomes" id="UP001549110"/>
    </source>
</evidence>
<dbReference type="InterPro" id="IPR050789">
    <property type="entry name" value="Diverse_Enzym_Activities"/>
</dbReference>
<reference evidence="2 3" key="1">
    <citation type="submission" date="2024-06" db="EMBL/GenBank/DDBJ databases">
        <title>Genomic Encyclopedia of Type Strains, Phase IV (KMG-IV): sequencing the most valuable type-strain genomes for metagenomic binning, comparative biology and taxonomic classification.</title>
        <authorList>
            <person name="Goeker M."/>
        </authorList>
    </citation>
    <scope>NUCLEOTIDE SEQUENCE [LARGE SCALE GENOMIC DNA]</scope>
    <source>
        <strain evidence="2 3">DSM 17809</strain>
    </source>
</reference>
<keyword evidence="3" id="KW-1185">Reference proteome</keyword>
<name>A0ABV2EE22_9CAUL</name>
<gene>
    <name evidence="2" type="ORF">ABID41_000365</name>
</gene>
<organism evidence="2 3">
    <name type="scientific">Phenylobacterium koreense</name>
    <dbReference type="NCBI Taxonomy" id="266125"/>
    <lineage>
        <taxon>Bacteria</taxon>
        <taxon>Pseudomonadati</taxon>
        <taxon>Pseudomonadota</taxon>
        <taxon>Alphaproteobacteria</taxon>
        <taxon>Caulobacterales</taxon>
        <taxon>Caulobacteraceae</taxon>
        <taxon>Phenylobacterium</taxon>
    </lineage>
</organism>
<evidence type="ECO:0000259" key="1">
    <source>
        <dbReference type="Pfam" id="PF00144"/>
    </source>
</evidence>
<dbReference type="Gene3D" id="3.40.710.10">
    <property type="entry name" value="DD-peptidase/beta-lactamase superfamily"/>
    <property type="match status" value="1"/>
</dbReference>
<dbReference type="EMBL" id="JBEPLU010000001">
    <property type="protein sequence ID" value="MET3525270.1"/>
    <property type="molecule type" value="Genomic_DNA"/>
</dbReference>